<dbReference type="RefSeq" id="WP_170302485.1">
    <property type="nucleotide sequence ID" value="NZ_AP021875.1"/>
</dbReference>
<dbReference type="EMBL" id="AP021875">
    <property type="protein sequence ID" value="BBO78129.1"/>
    <property type="molecule type" value="Genomic_DNA"/>
</dbReference>
<evidence type="ECO:0000313" key="1">
    <source>
        <dbReference type="EMBL" id="BBO78129.1"/>
    </source>
</evidence>
<dbReference type="Proteomes" id="UP000427769">
    <property type="component" value="Chromosome"/>
</dbReference>
<protein>
    <submittedName>
        <fullName evidence="1">Uncharacterized protein</fullName>
    </submittedName>
</protein>
<evidence type="ECO:0000313" key="2">
    <source>
        <dbReference type="Proteomes" id="UP000427769"/>
    </source>
</evidence>
<keyword evidence="2" id="KW-1185">Reference proteome</keyword>
<reference evidence="1 2" key="1">
    <citation type="submission" date="2019-11" db="EMBL/GenBank/DDBJ databases">
        <title>Comparative genomics of hydrocarbon-degrading Desulfosarcina strains.</title>
        <authorList>
            <person name="Watanabe M."/>
            <person name="Kojima H."/>
            <person name="Fukui M."/>
        </authorList>
    </citation>
    <scope>NUCLEOTIDE SEQUENCE [LARGE SCALE GENOMIC DNA]</scope>
    <source>
        <strain evidence="1 2">PP31</strain>
    </source>
</reference>
<accession>A0A5K7ZD69</accession>
<name>A0A5K7ZD69_9BACT</name>
<organism evidence="1 2">
    <name type="scientific">Desulfosarcina widdelii</name>
    <dbReference type="NCBI Taxonomy" id="947919"/>
    <lineage>
        <taxon>Bacteria</taxon>
        <taxon>Pseudomonadati</taxon>
        <taxon>Thermodesulfobacteriota</taxon>
        <taxon>Desulfobacteria</taxon>
        <taxon>Desulfobacterales</taxon>
        <taxon>Desulfosarcinaceae</taxon>
        <taxon>Desulfosarcina</taxon>
    </lineage>
</organism>
<sequence length="65" mass="7023">MWRGCHHDYRRLTAVSAFFSRLDPNVVKAGAIQSQGVKGAAVVIYCNPLATPDLDCSGFPVRGTT</sequence>
<dbReference type="KEGG" id="dwd:DSCW_55460"/>
<proteinExistence type="predicted"/>
<gene>
    <name evidence="1" type="ORF">DSCW_55460</name>
</gene>
<dbReference type="AlphaFoldDB" id="A0A5K7ZD69"/>